<evidence type="ECO:0000313" key="23">
    <source>
        <dbReference type="RefSeq" id="XP_004503146.1"/>
    </source>
</evidence>
<dbReference type="OrthoDB" id="4062651at2759"/>
<keyword evidence="9 18" id="KW-0547">Nucleotide-binding</keyword>
<dbReference type="InterPro" id="IPR017441">
    <property type="entry name" value="Protein_kinase_ATP_BS"/>
</dbReference>
<keyword evidence="13" id="KW-0472">Membrane</keyword>
<dbReference type="CDD" id="cd14066">
    <property type="entry name" value="STKc_IRAK"/>
    <property type="match status" value="1"/>
</dbReference>
<dbReference type="GeneID" id="101507420"/>
<feature type="domain" description="Protein kinase" evidence="21">
    <location>
        <begin position="76"/>
        <end position="359"/>
    </location>
</feature>
<gene>
    <name evidence="23" type="primary">LOC101507420</name>
</gene>
<evidence type="ECO:0000256" key="4">
    <source>
        <dbReference type="ARBA" id="ARBA00022475"/>
    </source>
</evidence>
<evidence type="ECO:0000256" key="2">
    <source>
        <dbReference type="ARBA" id="ARBA00004479"/>
    </source>
</evidence>
<evidence type="ECO:0000256" key="9">
    <source>
        <dbReference type="ARBA" id="ARBA00022741"/>
    </source>
</evidence>
<dbReference type="PaxDb" id="3827-XP_004503146.1"/>
<dbReference type="PANTHER" id="PTHR45621">
    <property type="entry name" value="OS01G0588500 PROTEIN-RELATED"/>
    <property type="match status" value="1"/>
</dbReference>
<keyword evidence="14" id="KW-0675">Receptor</keyword>
<reference evidence="23" key="2">
    <citation type="submission" date="2025-08" db="UniProtKB">
        <authorList>
            <consortium name="RefSeq"/>
        </authorList>
    </citation>
    <scope>IDENTIFICATION</scope>
    <source>
        <tissue evidence="23">Etiolated seedlings</tissue>
    </source>
</reference>
<sequence length="420" mass="46241">MFMGCCFSAKVKAESPTHNGMNSKVGRKEEDVSSGLSSKLSSSSMLLTSRSEGEILQSNSLKCFTFNEVRTATRNFRPDSVVGEGGFGSVFKGWIDERTLAPTKPGTGFVIAVKRLNQESNQGHSEWLTEINYLGQLHHPNLVKLIGFCLEDDYRILVYEFLPKGSLDNHLFRKYFQPLSWKIRMKIALDAAKGLAFLHSDEVEVIYRDFKTSNILIDNNYNAKLSDFGLAKDGPEGGKSHVSTRIMGTPGYAAPEYLATGHLTKKSDVYSFGVVLLEIMSGKRALDKNRPSGEHMLVEWAKPLLVSRRKISQVMDARIEGQYSSHEAMKVAHIAIQCLSVEQKYRPNIDVVVRSLEQLQESNSTVGGVGSSQSQHQTTIKINGHSSSSSGLEQNGKSVDESLSGEGTSNTSSSASPLYI</sequence>
<reference evidence="22" key="1">
    <citation type="journal article" date="2013" name="Nat. Biotechnol.">
        <title>Draft genome sequence of chickpea (Cicer arietinum) provides a resource for trait improvement.</title>
        <authorList>
            <person name="Varshney R.K."/>
            <person name="Song C."/>
            <person name="Saxena R.K."/>
            <person name="Azam S."/>
            <person name="Yu S."/>
            <person name="Sharpe A.G."/>
            <person name="Cannon S."/>
            <person name="Baek J."/>
            <person name="Rosen B.D."/>
            <person name="Tar'an B."/>
            <person name="Millan T."/>
            <person name="Zhang X."/>
            <person name="Ramsay L.D."/>
            <person name="Iwata A."/>
            <person name="Wang Y."/>
            <person name="Nelson W."/>
            <person name="Farmer A.D."/>
            <person name="Gaur P.M."/>
            <person name="Soderlund C."/>
            <person name="Penmetsa R.V."/>
            <person name="Xu C."/>
            <person name="Bharti A.K."/>
            <person name="He W."/>
            <person name="Winter P."/>
            <person name="Zhao S."/>
            <person name="Hane J.K."/>
            <person name="Carrasquilla-Garcia N."/>
            <person name="Condie J.A."/>
            <person name="Upadhyaya H.D."/>
            <person name="Luo M.C."/>
            <person name="Thudi M."/>
            <person name="Gowda C.L."/>
            <person name="Singh N.P."/>
            <person name="Lichtenzveig J."/>
            <person name="Gali K.K."/>
            <person name="Rubio J."/>
            <person name="Nadarajan N."/>
            <person name="Dolezel J."/>
            <person name="Bansal K.C."/>
            <person name="Xu X."/>
            <person name="Edwards D."/>
            <person name="Zhang G."/>
            <person name="Kahl G."/>
            <person name="Gil J."/>
            <person name="Singh K.B."/>
            <person name="Datta S.K."/>
            <person name="Jackson S.A."/>
            <person name="Wang J."/>
            <person name="Cook D.R."/>
        </authorList>
    </citation>
    <scope>NUCLEOTIDE SEQUENCE [LARGE SCALE GENOMIC DNA]</scope>
    <source>
        <strain evidence="22">cv. CDC Frontier</strain>
    </source>
</reference>
<dbReference type="GO" id="GO:0004674">
    <property type="term" value="F:protein serine/threonine kinase activity"/>
    <property type="evidence" value="ECO:0007669"/>
    <property type="project" value="UniProtKB-KW"/>
</dbReference>
<evidence type="ECO:0000256" key="12">
    <source>
        <dbReference type="ARBA" id="ARBA00022989"/>
    </source>
</evidence>
<evidence type="ECO:0000256" key="1">
    <source>
        <dbReference type="ARBA" id="ARBA00004236"/>
    </source>
</evidence>
<evidence type="ECO:0000313" key="22">
    <source>
        <dbReference type="Proteomes" id="UP000087171"/>
    </source>
</evidence>
<evidence type="ECO:0000256" key="14">
    <source>
        <dbReference type="ARBA" id="ARBA00023170"/>
    </source>
</evidence>
<dbReference type="Pfam" id="PF07714">
    <property type="entry name" value="PK_Tyr_Ser-Thr"/>
    <property type="match status" value="1"/>
</dbReference>
<dbReference type="AlphaFoldDB" id="A0A1S2YDA8"/>
<dbReference type="InterPro" id="IPR001245">
    <property type="entry name" value="Ser-Thr/Tyr_kinase_cat_dom"/>
</dbReference>
<evidence type="ECO:0000256" key="13">
    <source>
        <dbReference type="ARBA" id="ARBA00023136"/>
    </source>
</evidence>
<keyword evidence="11 18" id="KW-0067">ATP-binding</keyword>
<evidence type="ECO:0000256" key="20">
    <source>
        <dbReference type="SAM" id="MobiDB-lite"/>
    </source>
</evidence>
<name>A0A1S2YDA8_CICAR</name>
<dbReference type="InterPro" id="IPR011009">
    <property type="entry name" value="Kinase-like_dom_sf"/>
</dbReference>
<evidence type="ECO:0000256" key="10">
    <source>
        <dbReference type="ARBA" id="ARBA00022777"/>
    </source>
</evidence>
<keyword evidence="15" id="KW-0325">Glycoprotein</keyword>
<dbReference type="PROSITE" id="PS00107">
    <property type="entry name" value="PROTEIN_KINASE_ATP"/>
    <property type="match status" value="1"/>
</dbReference>
<evidence type="ECO:0000259" key="21">
    <source>
        <dbReference type="PROSITE" id="PS50011"/>
    </source>
</evidence>
<dbReference type="InterPro" id="IPR050823">
    <property type="entry name" value="Plant_Ser_Thr_Prot_Kinase"/>
</dbReference>
<evidence type="ECO:0000256" key="11">
    <source>
        <dbReference type="ARBA" id="ARBA00022840"/>
    </source>
</evidence>
<dbReference type="GO" id="GO:0005886">
    <property type="term" value="C:plasma membrane"/>
    <property type="evidence" value="ECO:0007669"/>
    <property type="project" value="UniProtKB-SubCell"/>
</dbReference>
<dbReference type="FunFam" id="1.10.510.10:FF:000287">
    <property type="entry name" value="probable LRR receptor-like serine/threonine-protein kinase RKF3"/>
    <property type="match status" value="1"/>
</dbReference>
<feature type="compositionally biased region" description="Polar residues" evidence="20">
    <location>
        <begin position="380"/>
        <end position="397"/>
    </location>
</feature>
<dbReference type="PROSITE" id="PS50011">
    <property type="entry name" value="PROTEIN_KINASE_DOM"/>
    <property type="match status" value="1"/>
</dbReference>
<dbReference type="FunFam" id="3.30.200.20:FF:000228">
    <property type="entry name" value="Serine/threonine-protein kinase BIK1"/>
    <property type="match status" value="1"/>
</dbReference>
<dbReference type="Gene3D" id="3.30.200.20">
    <property type="entry name" value="Phosphorylase Kinase, domain 1"/>
    <property type="match status" value="1"/>
</dbReference>
<dbReference type="Proteomes" id="UP000087171">
    <property type="component" value="Chromosome Ca6"/>
</dbReference>
<feature type="region of interest" description="Disordered" evidence="20">
    <location>
        <begin position="363"/>
        <end position="420"/>
    </location>
</feature>
<dbReference type="STRING" id="3827.A0A1S2YDA8"/>
<dbReference type="PROSITE" id="PS00108">
    <property type="entry name" value="PROTEIN_KINASE_ST"/>
    <property type="match status" value="1"/>
</dbReference>
<evidence type="ECO:0000256" key="5">
    <source>
        <dbReference type="ARBA" id="ARBA00022527"/>
    </source>
</evidence>
<accession>A0A1S2YDA8</accession>
<comment type="subcellular location">
    <subcellularLocation>
        <location evidence="1">Cell membrane</location>
    </subcellularLocation>
    <subcellularLocation>
        <location evidence="2">Membrane</location>
        <topology evidence="2">Single-pass type I membrane protein</topology>
    </subcellularLocation>
</comment>
<evidence type="ECO:0000256" key="15">
    <source>
        <dbReference type="ARBA" id="ARBA00023180"/>
    </source>
</evidence>
<keyword evidence="7" id="KW-0812">Transmembrane</keyword>
<keyword evidence="12" id="KW-1133">Transmembrane helix</keyword>
<keyword evidence="22" id="KW-1185">Reference proteome</keyword>
<proteinExistence type="inferred from homology"/>
<evidence type="ECO:0000256" key="17">
    <source>
        <dbReference type="ARBA" id="ARBA00048679"/>
    </source>
</evidence>
<organism evidence="22 23">
    <name type="scientific">Cicer arietinum</name>
    <name type="common">Chickpea</name>
    <name type="synonym">Garbanzo</name>
    <dbReference type="NCBI Taxonomy" id="3827"/>
    <lineage>
        <taxon>Eukaryota</taxon>
        <taxon>Viridiplantae</taxon>
        <taxon>Streptophyta</taxon>
        <taxon>Embryophyta</taxon>
        <taxon>Tracheophyta</taxon>
        <taxon>Spermatophyta</taxon>
        <taxon>Magnoliopsida</taxon>
        <taxon>eudicotyledons</taxon>
        <taxon>Gunneridae</taxon>
        <taxon>Pentapetalae</taxon>
        <taxon>rosids</taxon>
        <taxon>fabids</taxon>
        <taxon>Fabales</taxon>
        <taxon>Fabaceae</taxon>
        <taxon>Papilionoideae</taxon>
        <taxon>50 kb inversion clade</taxon>
        <taxon>NPAAA clade</taxon>
        <taxon>Hologalegina</taxon>
        <taxon>IRL clade</taxon>
        <taxon>Cicereae</taxon>
        <taxon>Cicer</taxon>
    </lineage>
</organism>
<comment type="catalytic activity">
    <reaction evidence="17">
        <text>L-seryl-[protein] + ATP = O-phospho-L-seryl-[protein] + ADP + H(+)</text>
        <dbReference type="Rhea" id="RHEA:17989"/>
        <dbReference type="Rhea" id="RHEA-COMP:9863"/>
        <dbReference type="Rhea" id="RHEA-COMP:11604"/>
        <dbReference type="ChEBI" id="CHEBI:15378"/>
        <dbReference type="ChEBI" id="CHEBI:29999"/>
        <dbReference type="ChEBI" id="CHEBI:30616"/>
        <dbReference type="ChEBI" id="CHEBI:83421"/>
        <dbReference type="ChEBI" id="CHEBI:456216"/>
        <dbReference type="EC" id="2.7.11.1"/>
    </reaction>
</comment>
<keyword evidence="6" id="KW-0808">Transferase</keyword>
<comment type="similarity">
    <text evidence="19">Belongs to the protein kinase superfamily.</text>
</comment>
<evidence type="ECO:0000256" key="18">
    <source>
        <dbReference type="PROSITE-ProRule" id="PRU10141"/>
    </source>
</evidence>
<evidence type="ECO:0000256" key="6">
    <source>
        <dbReference type="ARBA" id="ARBA00022679"/>
    </source>
</evidence>
<dbReference type="Gene3D" id="1.10.510.10">
    <property type="entry name" value="Transferase(Phosphotransferase) domain 1"/>
    <property type="match status" value="1"/>
</dbReference>
<dbReference type="KEGG" id="cam:101507420"/>
<keyword evidence="5 19" id="KW-0723">Serine/threonine-protein kinase</keyword>
<evidence type="ECO:0000256" key="16">
    <source>
        <dbReference type="ARBA" id="ARBA00047899"/>
    </source>
</evidence>
<evidence type="ECO:0000256" key="3">
    <source>
        <dbReference type="ARBA" id="ARBA00012513"/>
    </source>
</evidence>
<dbReference type="InterPro" id="IPR008271">
    <property type="entry name" value="Ser/Thr_kinase_AS"/>
</dbReference>
<dbReference type="eggNOG" id="KOG1187">
    <property type="taxonomic scope" value="Eukaryota"/>
</dbReference>
<dbReference type="SUPFAM" id="SSF56112">
    <property type="entry name" value="Protein kinase-like (PK-like)"/>
    <property type="match status" value="1"/>
</dbReference>
<dbReference type="EC" id="2.7.11.1" evidence="3"/>
<evidence type="ECO:0000256" key="7">
    <source>
        <dbReference type="ARBA" id="ARBA00022692"/>
    </source>
</evidence>
<feature type="compositionally biased region" description="Polar residues" evidence="20">
    <location>
        <begin position="405"/>
        <end position="420"/>
    </location>
</feature>
<keyword evidence="10" id="KW-0418">Kinase</keyword>
<comment type="catalytic activity">
    <reaction evidence="16">
        <text>L-threonyl-[protein] + ATP = O-phospho-L-threonyl-[protein] + ADP + H(+)</text>
        <dbReference type="Rhea" id="RHEA:46608"/>
        <dbReference type="Rhea" id="RHEA-COMP:11060"/>
        <dbReference type="Rhea" id="RHEA-COMP:11605"/>
        <dbReference type="ChEBI" id="CHEBI:15378"/>
        <dbReference type="ChEBI" id="CHEBI:30013"/>
        <dbReference type="ChEBI" id="CHEBI:30616"/>
        <dbReference type="ChEBI" id="CHEBI:61977"/>
        <dbReference type="ChEBI" id="CHEBI:456216"/>
        <dbReference type="EC" id="2.7.11.1"/>
    </reaction>
</comment>
<dbReference type="GO" id="GO:0005524">
    <property type="term" value="F:ATP binding"/>
    <property type="evidence" value="ECO:0007669"/>
    <property type="project" value="UniProtKB-UniRule"/>
</dbReference>
<keyword evidence="4" id="KW-1003">Cell membrane</keyword>
<evidence type="ECO:0000256" key="19">
    <source>
        <dbReference type="RuleBase" id="RU000304"/>
    </source>
</evidence>
<feature type="binding site" evidence="18">
    <location>
        <position position="114"/>
    </location>
    <ligand>
        <name>ATP</name>
        <dbReference type="ChEBI" id="CHEBI:30616"/>
    </ligand>
</feature>
<keyword evidence="8" id="KW-0732">Signal</keyword>
<evidence type="ECO:0000256" key="8">
    <source>
        <dbReference type="ARBA" id="ARBA00022729"/>
    </source>
</evidence>
<feature type="region of interest" description="Disordered" evidence="20">
    <location>
        <begin position="15"/>
        <end position="37"/>
    </location>
</feature>
<protein>
    <recommendedName>
        <fullName evidence="3">non-specific serine/threonine protein kinase</fullName>
        <ecNumber evidence="3">2.7.11.1</ecNumber>
    </recommendedName>
</protein>
<dbReference type="RefSeq" id="XP_004503146.1">
    <property type="nucleotide sequence ID" value="XM_004503089.3"/>
</dbReference>
<dbReference type="InterPro" id="IPR000719">
    <property type="entry name" value="Prot_kinase_dom"/>
</dbReference>